<keyword evidence="1" id="KW-0808">Transferase</keyword>
<dbReference type="OrthoDB" id="3575979at2"/>
<reference evidence="2" key="1">
    <citation type="submission" date="2018-05" db="EMBL/GenBank/DDBJ databases">
        <title>Micromonospora globispora sp. nov. and Micromonospora rugosa sp. nov., isolated from marine sediment.</title>
        <authorList>
            <person name="Carro L."/>
            <person name="Aysel V."/>
            <person name="Cetin D."/>
            <person name="Igual J.M."/>
            <person name="Klenk H.-P."/>
            <person name="Trujillo M.E."/>
            <person name="Sahin N."/>
        </authorList>
    </citation>
    <scope>NUCLEOTIDE SEQUENCE [LARGE SCALE GENOMIC DNA]</scope>
    <source>
        <strain evidence="2">S2904</strain>
    </source>
</reference>
<name>A0A317K4K1_9ACTN</name>
<sequence>MNPTGVILYGPPASGKDTITAALTRLAARYTPFRRLKIGAGKTDGYRIGTPEQLIRLRASRQVLYENLRYGNTYVIDVPHLTSIIDTGQVPVLHLGQIAGVTAVTRFPVAWTTVLLWCSRESTAQRAHARGSTDIDARLTVWDETLAGLRAADDVFSRRIDTDSTTPDTAAVMIHACTLSAAPAPTAATQRRLR</sequence>
<keyword evidence="2" id="KW-1185">Reference proteome</keyword>
<dbReference type="GO" id="GO:0016301">
    <property type="term" value="F:kinase activity"/>
    <property type="evidence" value="ECO:0007669"/>
    <property type="project" value="UniProtKB-KW"/>
</dbReference>
<dbReference type="InterPro" id="IPR027417">
    <property type="entry name" value="P-loop_NTPase"/>
</dbReference>
<dbReference type="EMBL" id="QGSV01000175">
    <property type="protein sequence ID" value="PWU47821.1"/>
    <property type="molecule type" value="Genomic_DNA"/>
</dbReference>
<evidence type="ECO:0000313" key="2">
    <source>
        <dbReference type="Proteomes" id="UP000245683"/>
    </source>
</evidence>
<dbReference type="AlphaFoldDB" id="A0A317K4K1"/>
<organism evidence="1 2">
    <name type="scientific">Micromonospora globispora</name>
    <dbReference type="NCBI Taxonomy" id="1450148"/>
    <lineage>
        <taxon>Bacteria</taxon>
        <taxon>Bacillati</taxon>
        <taxon>Actinomycetota</taxon>
        <taxon>Actinomycetes</taxon>
        <taxon>Micromonosporales</taxon>
        <taxon>Micromonosporaceae</taxon>
        <taxon>Micromonospora</taxon>
    </lineage>
</organism>
<dbReference type="SUPFAM" id="SSF52540">
    <property type="entry name" value="P-loop containing nucleoside triphosphate hydrolases"/>
    <property type="match status" value="1"/>
</dbReference>
<evidence type="ECO:0000313" key="1">
    <source>
        <dbReference type="EMBL" id="PWU47821.1"/>
    </source>
</evidence>
<dbReference type="Gene3D" id="3.40.50.300">
    <property type="entry name" value="P-loop containing nucleotide triphosphate hydrolases"/>
    <property type="match status" value="1"/>
</dbReference>
<accession>A0A317K4K1</accession>
<keyword evidence="1" id="KW-0418">Kinase</keyword>
<gene>
    <name evidence="1" type="ORF">DLJ46_13540</name>
</gene>
<proteinExistence type="predicted"/>
<comment type="caution">
    <text evidence="1">The sequence shown here is derived from an EMBL/GenBank/DDBJ whole genome shotgun (WGS) entry which is preliminary data.</text>
</comment>
<dbReference type="Proteomes" id="UP000245683">
    <property type="component" value="Unassembled WGS sequence"/>
</dbReference>
<dbReference type="RefSeq" id="WP_109945024.1">
    <property type="nucleotide sequence ID" value="NZ_QGSV01000175.1"/>
</dbReference>
<protein>
    <submittedName>
        <fullName evidence="1">Guanylate kinase</fullName>
    </submittedName>
</protein>